<reference evidence="2" key="1">
    <citation type="journal article" date="2011" name="Nat. Genet.">
        <title>The Arabidopsis lyrata genome sequence and the basis of rapid genome size change.</title>
        <authorList>
            <person name="Hu T.T."/>
            <person name="Pattyn P."/>
            <person name="Bakker E.G."/>
            <person name="Cao J."/>
            <person name="Cheng J.-F."/>
            <person name="Clark R.M."/>
            <person name="Fahlgren N."/>
            <person name="Fawcett J.A."/>
            <person name="Grimwood J."/>
            <person name="Gundlach H."/>
            <person name="Haberer G."/>
            <person name="Hollister J.D."/>
            <person name="Ossowski S."/>
            <person name="Ottilar R.P."/>
            <person name="Salamov A.A."/>
            <person name="Schneeberger K."/>
            <person name="Spannagl M."/>
            <person name="Wang X."/>
            <person name="Yang L."/>
            <person name="Nasrallah M.E."/>
            <person name="Bergelson J."/>
            <person name="Carrington J.C."/>
            <person name="Gaut B.S."/>
            <person name="Schmutz J."/>
            <person name="Mayer K.F.X."/>
            <person name="Van de Peer Y."/>
            <person name="Grigoriev I.V."/>
            <person name="Nordborg M."/>
            <person name="Weigel D."/>
            <person name="Guo Y.-L."/>
        </authorList>
    </citation>
    <scope>NUCLEOTIDE SEQUENCE [LARGE SCALE GENOMIC DNA]</scope>
    <source>
        <strain evidence="2">cv. MN47</strain>
    </source>
</reference>
<accession>D7KHM6</accession>
<proteinExistence type="predicted"/>
<dbReference type="EMBL" id="GL348713">
    <property type="protein sequence ID" value="EFH67261.1"/>
    <property type="molecule type" value="Genomic_DNA"/>
</dbReference>
<evidence type="ECO:0000313" key="1">
    <source>
        <dbReference type="EMBL" id="EFH67261.1"/>
    </source>
</evidence>
<organism evidence="2">
    <name type="scientific">Arabidopsis lyrata subsp. lyrata</name>
    <name type="common">Lyre-leaved rock-cress</name>
    <dbReference type="NCBI Taxonomy" id="81972"/>
    <lineage>
        <taxon>Eukaryota</taxon>
        <taxon>Viridiplantae</taxon>
        <taxon>Streptophyta</taxon>
        <taxon>Embryophyta</taxon>
        <taxon>Tracheophyta</taxon>
        <taxon>Spermatophyta</taxon>
        <taxon>Magnoliopsida</taxon>
        <taxon>eudicotyledons</taxon>
        <taxon>Gunneridae</taxon>
        <taxon>Pentapetalae</taxon>
        <taxon>rosids</taxon>
        <taxon>malvids</taxon>
        <taxon>Brassicales</taxon>
        <taxon>Brassicaceae</taxon>
        <taxon>Camelineae</taxon>
        <taxon>Arabidopsis</taxon>
    </lineage>
</organism>
<dbReference type="Proteomes" id="UP000008694">
    <property type="component" value="Unassembled WGS sequence"/>
</dbReference>
<dbReference type="HOGENOM" id="CLU_091852_0_0_1"/>
<name>D7KHM6_ARALL</name>
<gene>
    <name evidence="1" type="ORF">ARALYDRAFT_336352</name>
</gene>
<dbReference type="Gramene" id="fgenesh1_pg.C_scaffold_1002917">
    <property type="protein sequence ID" value="fgenesh1_pg.C_scaffold_1002917"/>
    <property type="gene ID" value="fgenesh1_pg.C_scaffold_1002917"/>
</dbReference>
<protein>
    <submittedName>
        <fullName evidence="1">Uncharacterized protein</fullName>
    </submittedName>
</protein>
<sequence length="203" mass="22559">MKATAISQNITPDILVGDGVQHNWKQYREVFGYPGQLGVHDVVDGFVEDSIERTTFKTPETLATVHVSEYVIDTPVEPMDEDNPLKPLVFAEDVPIKETLVSVIASQEIIDTPMQPISEDNPLQDHVKIVHTPDTEISQANLNMVYLKTSQTLIIEALVLVGDPVFDTTSKSEISNQSSPTEGKIFLRENIDGQNIVDNQVYL</sequence>
<dbReference type="AlphaFoldDB" id="D7KHM6"/>
<evidence type="ECO:0000313" key="2">
    <source>
        <dbReference type="Proteomes" id="UP000008694"/>
    </source>
</evidence>
<keyword evidence="2" id="KW-1185">Reference proteome</keyword>